<evidence type="ECO:0000313" key="1">
    <source>
        <dbReference type="EMBL" id="MFB2833625.1"/>
    </source>
</evidence>
<protein>
    <submittedName>
        <fullName evidence="1">Uncharacterized protein</fullName>
    </submittedName>
</protein>
<dbReference type="InterPro" id="IPR013320">
    <property type="entry name" value="ConA-like_dom_sf"/>
</dbReference>
<organism evidence="1 2">
    <name type="scientific">Floridaenema evergladense BLCC-F167</name>
    <dbReference type="NCBI Taxonomy" id="3153639"/>
    <lineage>
        <taxon>Bacteria</taxon>
        <taxon>Bacillati</taxon>
        <taxon>Cyanobacteriota</taxon>
        <taxon>Cyanophyceae</taxon>
        <taxon>Oscillatoriophycideae</taxon>
        <taxon>Aerosakkonematales</taxon>
        <taxon>Aerosakkonemataceae</taxon>
        <taxon>Floridanema</taxon>
        <taxon>Floridanema evergladense</taxon>
    </lineage>
</organism>
<dbReference type="RefSeq" id="WP_413276081.1">
    <property type="nucleotide sequence ID" value="NZ_JBHFNT010000041.1"/>
</dbReference>
<comment type="caution">
    <text evidence="1">The sequence shown here is derived from an EMBL/GenBank/DDBJ whole genome shotgun (WGS) entry which is preliminary data.</text>
</comment>
<reference evidence="1 2" key="1">
    <citation type="submission" date="2024-09" db="EMBL/GenBank/DDBJ databases">
        <title>Floridaenema gen nov. (Aerosakkonemataceae, Aerosakkonematales ord. nov., Cyanobacteria) from benthic tropical and subtropical fresh waters, with the description of four new species.</title>
        <authorList>
            <person name="Moretto J.A."/>
            <person name="Berthold D.E."/>
            <person name="Lefler F.W."/>
            <person name="Huang I.-S."/>
            <person name="Laughinghouse H. IV."/>
        </authorList>
    </citation>
    <scope>NUCLEOTIDE SEQUENCE [LARGE SCALE GENOMIC DNA]</scope>
    <source>
        <strain evidence="1 2">BLCC-F167</strain>
    </source>
</reference>
<name>A0ABV4WEX6_9CYAN</name>
<proteinExistence type="predicted"/>
<dbReference type="SUPFAM" id="SSF49899">
    <property type="entry name" value="Concanavalin A-like lectins/glucanases"/>
    <property type="match status" value="1"/>
</dbReference>
<accession>A0ABV4WEX6</accession>
<dbReference type="EMBL" id="JBHFNT010000041">
    <property type="protein sequence ID" value="MFB2833625.1"/>
    <property type="molecule type" value="Genomic_DNA"/>
</dbReference>
<dbReference type="Proteomes" id="UP001576780">
    <property type="component" value="Unassembled WGS sequence"/>
</dbReference>
<sequence>MASVLAFDGQNAQIDLGKKPEFKIPREITLEAWIYCEAQRRRTGIITNVYDTTATESGYGLLLDGKSGIFFALKTSSKAINYLSSKTDS</sequence>
<evidence type="ECO:0000313" key="2">
    <source>
        <dbReference type="Proteomes" id="UP001576780"/>
    </source>
</evidence>
<keyword evidence="2" id="KW-1185">Reference proteome</keyword>
<gene>
    <name evidence="1" type="ORF">ACE1CA_03735</name>
</gene>
<dbReference type="Gene3D" id="2.60.120.200">
    <property type="match status" value="1"/>
</dbReference>